<dbReference type="FunCoup" id="A0A1Y2EUS1">
    <property type="interactions" value="269"/>
</dbReference>
<evidence type="ECO:0000256" key="2">
    <source>
        <dbReference type="ARBA" id="ARBA00022692"/>
    </source>
</evidence>
<feature type="chain" id="PRO_5010988848" description="CNNM transmembrane domain-containing protein" evidence="10">
    <location>
        <begin position="32"/>
        <end position="575"/>
    </location>
</feature>
<reference evidence="13 14" key="1">
    <citation type="submission" date="2016-07" db="EMBL/GenBank/DDBJ databases">
        <title>Pervasive Adenine N6-methylation of Active Genes in Fungi.</title>
        <authorList>
            <consortium name="DOE Joint Genome Institute"/>
            <person name="Mondo S.J."/>
            <person name="Dannebaum R.O."/>
            <person name="Kuo R.C."/>
            <person name="Labutti K."/>
            <person name="Haridas S."/>
            <person name="Kuo A."/>
            <person name="Salamov A."/>
            <person name="Ahrendt S.R."/>
            <person name="Lipzen A."/>
            <person name="Sullivan W."/>
            <person name="Andreopoulos W.B."/>
            <person name="Clum A."/>
            <person name="Lindquist E."/>
            <person name="Daum C."/>
            <person name="Ramamoorthy G.K."/>
            <person name="Gryganskyi A."/>
            <person name="Culley D."/>
            <person name="Magnuson J.K."/>
            <person name="James T.Y."/>
            <person name="O'Malley M.A."/>
            <person name="Stajich J.E."/>
            <person name="Spatafora J.W."/>
            <person name="Visel A."/>
            <person name="Grigoriev I.V."/>
        </authorList>
    </citation>
    <scope>NUCLEOTIDE SEQUENCE [LARGE SCALE GENOMIC DNA]</scope>
    <source>
        <strain evidence="13 14">62-1032</strain>
    </source>
</reference>
<evidence type="ECO:0000256" key="5">
    <source>
        <dbReference type="ARBA" id="ARBA00023136"/>
    </source>
</evidence>
<evidence type="ECO:0000313" key="13">
    <source>
        <dbReference type="EMBL" id="ORY75299.1"/>
    </source>
</evidence>
<evidence type="ECO:0000256" key="8">
    <source>
        <dbReference type="SAM" id="MobiDB-lite"/>
    </source>
</evidence>
<dbReference type="InterPro" id="IPR044751">
    <property type="entry name" value="Ion_transp-like_CBS"/>
</dbReference>
<dbReference type="InterPro" id="IPR046342">
    <property type="entry name" value="CBS_dom_sf"/>
</dbReference>
<dbReference type="InParanoid" id="A0A1Y2EUS1"/>
<feature type="transmembrane region" description="Helical" evidence="9">
    <location>
        <begin position="157"/>
        <end position="176"/>
    </location>
</feature>
<dbReference type="PROSITE" id="PS51371">
    <property type="entry name" value="CBS"/>
    <property type="match status" value="1"/>
</dbReference>
<dbReference type="PANTHER" id="PTHR12064">
    <property type="entry name" value="METAL TRANSPORTER CNNM"/>
    <property type="match status" value="1"/>
</dbReference>
<evidence type="ECO:0000256" key="3">
    <source>
        <dbReference type="ARBA" id="ARBA00022737"/>
    </source>
</evidence>
<evidence type="ECO:0008006" key="15">
    <source>
        <dbReference type="Google" id="ProtNLM"/>
    </source>
</evidence>
<feature type="compositionally biased region" description="Polar residues" evidence="8">
    <location>
        <begin position="483"/>
        <end position="493"/>
    </location>
</feature>
<evidence type="ECO:0000256" key="1">
    <source>
        <dbReference type="ARBA" id="ARBA00004141"/>
    </source>
</evidence>
<dbReference type="GO" id="GO:0010960">
    <property type="term" value="P:magnesium ion homeostasis"/>
    <property type="evidence" value="ECO:0007669"/>
    <property type="project" value="InterPro"/>
</dbReference>
<evidence type="ECO:0000259" key="11">
    <source>
        <dbReference type="PROSITE" id="PS51371"/>
    </source>
</evidence>
<feature type="transmembrane region" description="Helical" evidence="9">
    <location>
        <begin position="41"/>
        <end position="58"/>
    </location>
</feature>
<dbReference type="PROSITE" id="PS51846">
    <property type="entry name" value="CNNM"/>
    <property type="match status" value="1"/>
</dbReference>
<keyword evidence="14" id="KW-1185">Reference proteome</keyword>
<dbReference type="InterPro" id="IPR045095">
    <property type="entry name" value="ACDP"/>
</dbReference>
<dbReference type="SUPFAM" id="SSF54631">
    <property type="entry name" value="CBS-domain pair"/>
    <property type="match status" value="1"/>
</dbReference>
<feature type="compositionally biased region" description="Low complexity" evidence="8">
    <location>
        <begin position="461"/>
        <end position="478"/>
    </location>
</feature>
<dbReference type="EMBL" id="MCGR01000038">
    <property type="protein sequence ID" value="ORY75299.1"/>
    <property type="molecule type" value="Genomic_DNA"/>
</dbReference>
<keyword evidence="10" id="KW-0732">Signal</keyword>
<dbReference type="Pfam" id="PF01595">
    <property type="entry name" value="CNNM"/>
    <property type="match status" value="1"/>
</dbReference>
<dbReference type="OrthoDB" id="5353557at2759"/>
<dbReference type="InterPro" id="IPR000644">
    <property type="entry name" value="CBS_dom"/>
</dbReference>
<feature type="region of interest" description="Disordered" evidence="8">
    <location>
        <begin position="453"/>
        <end position="516"/>
    </location>
</feature>
<gene>
    <name evidence="13" type="ORF">BCR35DRAFT_280810</name>
</gene>
<keyword evidence="2 7" id="KW-0812">Transmembrane</keyword>
<evidence type="ECO:0000256" key="4">
    <source>
        <dbReference type="ARBA" id="ARBA00022989"/>
    </source>
</evidence>
<dbReference type="Proteomes" id="UP000193467">
    <property type="component" value="Unassembled WGS sequence"/>
</dbReference>
<feature type="domain" description="CNNM transmembrane" evidence="12">
    <location>
        <begin position="66"/>
        <end position="248"/>
    </location>
</feature>
<feature type="compositionally biased region" description="Low complexity" evidence="8">
    <location>
        <begin position="494"/>
        <end position="516"/>
    </location>
</feature>
<feature type="non-terminal residue" evidence="13">
    <location>
        <position position="575"/>
    </location>
</feature>
<evidence type="ECO:0000313" key="14">
    <source>
        <dbReference type="Proteomes" id="UP000193467"/>
    </source>
</evidence>
<keyword evidence="3" id="KW-0677">Repeat</keyword>
<feature type="signal peptide" evidence="10">
    <location>
        <begin position="1"/>
        <end position="31"/>
    </location>
</feature>
<dbReference type="Gene3D" id="3.10.580.10">
    <property type="entry name" value="CBS-domain"/>
    <property type="match status" value="1"/>
</dbReference>
<feature type="region of interest" description="Disordered" evidence="8">
    <location>
        <begin position="538"/>
        <end position="575"/>
    </location>
</feature>
<evidence type="ECO:0000256" key="9">
    <source>
        <dbReference type="SAM" id="Phobius"/>
    </source>
</evidence>
<organism evidence="13 14">
    <name type="scientific">Leucosporidium creatinivorum</name>
    <dbReference type="NCBI Taxonomy" id="106004"/>
    <lineage>
        <taxon>Eukaryota</taxon>
        <taxon>Fungi</taxon>
        <taxon>Dikarya</taxon>
        <taxon>Basidiomycota</taxon>
        <taxon>Pucciniomycotina</taxon>
        <taxon>Microbotryomycetes</taxon>
        <taxon>Leucosporidiales</taxon>
        <taxon>Leucosporidium</taxon>
    </lineage>
</organism>
<proteinExistence type="predicted"/>
<feature type="compositionally biased region" description="Polar residues" evidence="8">
    <location>
        <begin position="538"/>
        <end position="554"/>
    </location>
</feature>
<protein>
    <recommendedName>
        <fullName evidence="15">CNNM transmembrane domain-containing protein</fullName>
    </recommendedName>
</protein>
<evidence type="ECO:0000256" key="10">
    <source>
        <dbReference type="SAM" id="SignalP"/>
    </source>
</evidence>
<keyword evidence="4 7" id="KW-1133">Transmembrane helix</keyword>
<dbReference type="STRING" id="106004.A0A1Y2EUS1"/>
<comment type="caution">
    <text evidence="13">The sequence shown here is derived from an EMBL/GenBank/DDBJ whole genome shotgun (WGS) entry which is preliminary data.</text>
</comment>
<keyword evidence="5 7" id="KW-0472">Membrane</keyword>
<accession>A0A1Y2EUS1</accession>
<evidence type="ECO:0000256" key="6">
    <source>
        <dbReference type="PROSITE-ProRule" id="PRU00703"/>
    </source>
</evidence>
<dbReference type="GO" id="GO:0005737">
    <property type="term" value="C:cytoplasm"/>
    <property type="evidence" value="ECO:0007669"/>
    <property type="project" value="TreeGrafter"/>
</dbReference>
<dbReference type="CDD" id="cd04590">
    <property type="entry name" value="CBS_pair_CorC_HlyC_assoc"/>
    <property type="match status" value="1"/>
</dbReference>
<dbReference type="GO" id="GO:0030026">
    <property type="term" value="P:intracellular manganese ion homeostasis"/>
    <property type="evidence" value="ECO:0007669"/>
    <property type="project" value="TreeGrafter"/>
</dbReference>
<feature type="transmembrane region" description="Helical" evidence="9">
    <location>
        <begin position="70"/>
        <end position="95"/>
    </location>
</feature>
<name>A0A1Y2EUS1_9BASI</name>
<dbReference type="InterPro" id="IPR002550">
    <property type="entry name" value="CNNM"/>
</dbReference>
<feature type="domain" description="CBS" evidence="11">
    <location>
        <begin position="331"/>
        <end position="396"/>
    </location>
</feature>
<dbReference type="PANTHER" id="PTHR12064:SF97">
    <property type="entry name" value="METAL TRANSPORTER CNNM-5"/>
    <property type="match status" value="1"/>
</dbReference>
<comment type="subcellular location">
    <subcellularLocation>
        <location evidence="1">Membrane</location>
        <topology evidence="1">Multi-pass membrane protein</topology>
    </subcellularLocation>
</comment>
<dbReference type="FunFam" id="3.10.580.10:FF:000006">
    <property type="entry name" value="DUF21 and CBS domain protein"/>
    <property type="match status" value="1"/>
</dbReference>
<evidence type="ECO:0000256" key="7">
    <source>
        <dbReference type="PROSITE-ProRule" id="PRU01193"/>
    </source>
</evidence>
<dbReference type="AlphaFoldDB" id="A0A1Y2EUS1"/>
<feature type="transmembrane region" description="Helical" evidence="9">
    <location>
        <begin position="188"/>
        <end position="211"/>
    </location>
</feature>
<evidence type="ECO:0000259" key="12">
    <source>
        <dbReference type="PROSITE" id="PS51846"/>
    </source>
</evidence>
<dbReference type="GO" id="GO:0016020">
    <property type="term" value="C:membrane"/>
    <property type="evidence" value="ECO:0007669"/>
    <property type="project" value="UniProtKB-SubCell"/>
</dbReference>
<sequence length="575" mass="60577">MHLSTSSKPPIGGYLTLFKLLVASLLREVRAAPALASRSGGWTSGAGVGAAGAGAVLWKRADEELSNQELWIKLVCSIAFVLIGGIFSGLTLGLMGLDSTNLKVLASSGTPQQQHDARAVLSLLSRGRHWVLVSLLLGNVLVNETLPVFLDAITGGGGLWAVLISAAAIVVFGEVLPQALCARHGLRIGAKCVGFVTALMYIEGAVAYPIAKLLDYLLGESHGTLYRKIELKTLVGLHGQIGGDSLSEDEVTIISAVLDLSEKPVSFIMTPIADVYTLSSDVKLDRAKVDEILALGHSRVPVHSAHRSTDFLGMLIVKKLITYDPHECKTVGSFPLTALPETLPGSTCLDALNYFQGGSSHMLLVSDTPGLEGGALGVVSLEDVVEELLGKEIIDETDLFVDNHSRIPVVRKDVTSRFSESQSPRRTSLGAMGLAPLVKGIIDRRVALRRDSASTTAGSISSVPPFSPSSPAFALTPTPSHPLAQQPTISRAASPSYSQPPTTTSPHRTTSSLSNSFTSASAAASAFIKPFRIPSGLNQQQQGYRQLASFSSAGEDNEVDSDVEGSPVPHASPVV</sequence>
<keyword evidence="6" id="KW-0129">CBS domain</keyword>